<organism evidence="1 2">
    <name type="scientific">Rhodopseudomonas palustris (strain HaA2)</name>
    <dbReference type="NCBI Taxonomy" id="316058"/>
    <lineage>
        <taxon>Bacteria</taxon>
        <taxon>Pseudomonadati</taxon>
        <taxon>Pseudomonadota</taxon>
        <taxon>Alphaproteobacteria</taxon>
        <taxon>Hyphomicrobiales</taxon>
        <taxon>Nitrobacteraceae</taxon>
        <taxon>Rhodopseudomonas</taxon>
    </lineage>
</organism>
<keyword evidence="2" id="KW-1185">Reference proteome</keyword>
<dbReference type="KEGG" id="rpb:RPB_0920"/>
<sequence>MTTPQPGAREAFAFLRSVCRNFPERLMLGEAIRNQWPAHAIEAAARQYKGRGDLKYRLAIQDASKRRYYSPEERAADYAALHERQAELEARSAMKATKATRPSVPPEFKAARAACRSVLDCDRLKAALEAGWLPEQLNYVARQLSKKASRVAFRETPAAYRHAFEFINGADPAHFTFLPLSLQSAAHEPHANA</sequence>
<protein>
    <submittedName>
        <fullName evidence="1">Uncharacterized protein</fullName>
    </submittedName>
</protein>
<gene>
    <name evidence="1" type="ordered locus">RPB_0920</name>
</gene>
<proteinExistence type="predicted"/>
<reference evidence="1 2" key="1">
    <citation type="submission" date="2006-01" db="EMBL/GenBank/DDBJ databases">
        <title>Complete sequence of Rhodopseudomonas palustris HaA2.</title>
        <authorList>
            <consortium name="US DOE Joint Genome Institute"/>
            <person name="Copeland A."/>
            <person name="Lucas S."/>
            <person name="Lapidus A."/>
            <person name="Barry K."/>
            <person name="Detter J.C."/>
            <person name="Glavina T."/>
            <person name="Hammon N."/>
            <person name="Israni S."/>
            <person name="Pitluck S."/>
            <person name="Chain P."/>
            <person name="Malfatti S."/>
            <person name="Shin M."/>
            <person name="Vergez L."/>
            <person name="Schmutz J."/>
            <person name="Larimer F."/>
            <person name="Land M."/>
            <person name="Hauser L."/>
            <person name="Pelletier D.A."/>
            <person name="Kyrpides N."/>
            <person name="Anderson I."/>
            <person name="Oda Y."/>
            <person name="Harwood C.S."/>
            <person name="Richardson P."/>
        </authorList>
    </citation>
    <scope>NUCLEOTIDE SEQUENCE [LARGE SCALE GENOMIC DNA]</scope>
    <source>
        <strain evidence="1 2">HaA2</strain>
    </source>
</reference>
<dbReference type="eggNOG" id="ENOG502ZZJW">
    <property type="taxonomic scope" value="Bacteria"/>
</dbReference>
<dbReference type="HOGENOM" id="CLU_1407793_0_0_5"/>
<evidence type="ECO:0000313" key="2">
    <source>
        <dbReference type="Proteomes" id="UP000008809"/>
    </source>
</evidence>
<evidence type="ECO:0000313" key="1">
    <source>
        <dbReference type="EMBL" id="ABD05631.1"/>
    </source>
</evidence>
<accession>Q2J1M9</accession>
<dbReference type="EMBL" id="CP000250">
    <property type="protein sequence ID" value="ABD05631.1"/>
    <property type="molecule type" value="Genomic_DNA"/>
</dbReference>
<name>Q2J1M9_RHOP2</name>
<dbReference type="Proteomes" id="UP000008809">
    <property type="component" value="Chromosome"/>
</dbReference>
<dbReference type="AlphaFoldDB" id="Q2J1M9"/>